<evidence type="ECO:0000313" key="3">
    <source>
        <dbReference type="Proteomes" id="UP000032142"/>
    </source>
</evidence>
<dbReference type="Proteomes" id="UP000032142">
    <property type="component" value="Unassembled WGS sequence"/>
</dbReference>
<reference evidence="3" key="1">
    <citation type="submission" date="2014-09" db="EMBL/GenBank/DDBJ databases">
        <authorList>
            <person name="Mudge J."/>
            <person name="Ramaraj T."/>
            <person name="Lindquist I.E."/>
            <person name="Bharti A.K."/>
            <person name="Sundararajan A."/>
            <person name="Cameron C.T."/>
            <person name="Woodward J.E."/>
            <person name="May G.D."/>
            <person name="Brubaker C."/>
            <person name="Broadhvest J."/>
            <person name="Wilkins T.A."/>
        </authorList>
    </citation>
    <scope>NUCLEOTIDE SEQUENCE</scope>
    <source>
        <strain evidence="3">cv. AKA8401</strain>
    </source>
</reference>
<organism evidence="2 3">
    <name type="scientific">Gossypium arboreum</name>
    <name type="common">Tree cotton</name>
    <name type="synonym">Gossypium nanking</name>
    <dbReference type="NCBI Taxonomy" id="29729"/>
    <lineage>
        <taxon>Eukaryota</taxon>
        <taxon>Viridiplantae</taxon>
        <taxon>Streptophyta</taxon>
        <taxon>Embryophyta</taxon>
        <taxon>Tracheophyta</taxon>
        <taxon>Spermatophyta</taxon>
        <taxon>Magnoliopsida</taxon>
        <taxon>eudicotyledons</taxon>
        <taxon>Gunneridae</taxon>
        <taxon>Pentapetalae</taxon>
        <taxon>rosids</taxon>
        <taxon>malvids</taxon>
        <taxon>Malvales</taxon>
        <taxon>Malvaceae</taxon>
        <taxon>Malvoideae</taxon>
        <taxon>Gossypium</taxon>
    </lineage>
</organism>
<keyword evidence="3" id="KW-1185">Reference proteome</keyword>
<accession>A0A0B0P1G4</accession>
<dbReference type="EMBL" id="KN407725">
    <property type="protein sequence ID" value="KHG17191.1"/>
    <property type="molecule type" value="Genomic_DNA"/>
</dbReference>
<evidence type="ECO:0000256" key="1">
    <source>
        <dbReference type="SAM" id="MobiDB-lite"/>
    </source>
</evidence>
<dbReference type="AlphaFoldDB" id="A0A0B0P1G4"/>
<proteinExistence type="predicted"/>
<name>A0A0B0P1G4_GOSAR</name>
<feature type="region of interest" description="Disordered" evidence="1">
    <location>
        <begin position="24"/>
        <end position="51"/>
    </location>
</feature>
<sequence length="107" mass="11331">MSVSSSGQGPTDLSLHCYRRHGVDHQGSGVAGSPFTKKRPEGPPLGNSANLTGVTAPSSAVIVPVLRFISVLAYPGQTELMQKSGNSGFYLQHDYRGGNVYDPWQVG</sequence>
<protein>
    <submittedName>
        <fullName evidence="2">Exodeoxyribonuclease 7 large subunit</fullName>
    </submittedName>
</protein>
<evidence type="ECO:0000313" key="2">
    <source>
        <dbReference type="EMBL" id="KHG17191.1"/>
    </source>
</evidence>
<gene>
    <name evidence="2" type="ORF">F383_22787</name>
</gene>